<proteinExistence type="predicted"/>
<sequence length="64" mass="7620">MFGFCQFVLDLFCFHTKNFLTLLTLSIVLKYSLNFSYPIISSFFIDLYLGLWFYRVKFKLGPTT</sequence>
<feature type="transmembrane region" description="Helical" evidence="1">
    <location>
        <begin position="35"/>
        <end position="54"/>
    </location>
</feature>
<keyword evidence="3" id="KW-1185">Reference proteome</keyword>
<feature type="transmembrane region" description="Helical" evidence="1">
    <location>
        <begin position="7"/>
        <end position="29"/>
    </location>
</feature>
<evidence type="ECO:0000313" key="3">
    <source>
        <dbReference type="Proteomes" id="UP000607653"/>
    </source>
</evidence>
<evidence type="ECO:0000256" key="1">
    <source>
        <dbReference type="SAM" id="Phobius"/>
    </source>
</evidence>
<gene>
    <name evidence="2" type="ORF">HUJ06_031726</name>
</gene>
<protein>
    <submittedName>
        <fullName evidence="2">Uncharacterized protein</fullName>
    </submittedName>
</protein>
<keyword evidence="1" id="KW-0812">Transmembrane</keyword>
<accession>A0A822YLN6</accession>
<reference evidence="2 3" key="1">
    <citation type="journal article" date="2020" name="Mol. Biol. Evol.">
        <title>Distinct Expression and Methylation Patterns for Genes with Different Fates following a Single Whole-Genome Duplication in Flowering Plants.</title>
        <authorList>
            <person name="Shi T."/>
            <person name="Rahmani R.S."/>
            <person name="Gugger P.F."/>
            <person name="Wang M."/>
            <person name="Li H."/>
            <person name="Zhang Y."/>
            <person name="Li Z."/>
            <person name="Wang Q."/>
            <person name="Van de Peer Y."/>
            <person name="Marchal K."/>
            <person name="Chen J."/>
        </authorList>
    </citation>
    <scope>NUCLEOTIDE SEQUENCE [LARGE SCALE GENOMIC DNA]</scope>
    <source>
        <tissue evidence="2">Leaf</tissue>
    </source>
</reference>
<keyword evidence="1" id="KW-0472">Membrane</keyword>
<dbReference type="AlphaFoldDB" id="A0A822YLN6"/>
<dbReference type="Proteomes" id="UP000607653">
    <property type="component" value="Unassembled WGS sequence"/>
</dbReference>
<dbReference type="EMBL" id="DUZY01000002">
    <property type="protein sequence ID" value="DAD30258.1"/>
    <property type="molecule type" value="Genomic_DNA"/>
</dbReference>
<name>A0A822YLN6_NELNU</name>
<comment type="caution">
    <text evidence="2">The sequence shown here is derived from an EMBL/GenBank/DDBJ whole genome shotgun (WGS) entry which is preliminary data.</text>
</comment>
<organism evidence="2 3">
    <name type="scientific">Nelumbo nucifera</name>
    <name type="common">Sacred lotus</name>
    <dbReference type="NCBI Taxonomy" id="4432"/>
    <lineage>
        <taxon>Eukaryota</taxon>
        <taxon>Viridiplantae</taxon>
        <taxon>Streptophyta</taxon>
        <taxon>Embryophyta</taxon>
        <taxon>Tracheophyta</taxon>
        <taxon>Spermatophyta</taxon>
        <taxon>Magnoliopsida</taxon>
        <taxon>Proteales</taxon>
        <taxon>Nelumbonaceae</taxon>
        <taxon>Nelumbo</taxon>
    </lineage>
</organism>
<evidence type="ECO:0000313" key="2">
    <source>
        <dbReference type="EMBL" id="DAD30258.1"/>
    </source>
</evidence>
<keyword evidence="1" id="KW-1133">Transmembrane helix</keyword>